<feature type="region of interest" description="Disordered" evidence="1">
    <location>
        <begin position="62"/>
        <end position="112"/>
    </location>
</feature>
<keyword evidence="3" id="KW-1185">Reference proteome</keyword>
<name>A0A8H7RFM9_9FUNG</name>
<evidence type="ECO:0000313" key="2">
    <source>
        <dbReference type="EMBL" id="KAG2210094.1"/>
    </source>
</evidence>
<proteinExistence type="predicted"/>
<protein>
    <submittedName>
        <fullName evidence="2">Uncharacterized protein</fullName>
    </submittedName>
</protein>
<comment type="caution">
    <text evidence="2">The sequence shown here is derived from an EMBL/GenBank/DDBJ whole genome shotgun (WGS) entry which is preliminary data.</text>
</comment>
<dbReference type="EMBL" id="JAEPRB010000942">
    <property type="protein sequence ID" value="KAG2210094.1"/>
    <property type="molecule type" value="Genomic_DNA"/>
</dbReference>
<evidence type="ECO:0000313" key="3">
    <source>
        <dbReference type="Proteomes" id="UP000646827"/>
    </source>
</evidence>
<gene>
    <name evidence="2" type="ORF">INT45_013876</name>
</gene>
<evidence type="ECO:0000256" key="1">
    <source>
        <dbReference type="SAM" id="MobiDB-lite"/>
    </source>
</evidence>
<organism evidence="2 3">
    <name type="scientific">Circinella minor</name>
    <dbReference type="NCBI Taxonomy" id="1195481"/>
    <lineage>
        <taxon>Eukaryota</taxon>
        <taxon>Fungi</taxon>
        <taxon>Fungi incertae sedis</taxon>
        <taxon>Mucoromycota</taxon>
        <taxon>Mucoromycotina</taxon>
        <taxon>Mucoromycetes</taxon>
        <taxon>Mucorales</taxon>
        <taxon>Lichtheimiaceae</taxon>
        <taxon>Circinella</taxon>
    </lineage>
</organism>
<feature type="compositionally biased region" description="Acidic residues" evidence="1">
    <location>
        <begin position="103"/>
        <end position="112"/>
    </location>
</feature>
<feature type="compositionally biased region" description="Polar residues" evidence="1">
    <location>
        <begin position="77"/>
        <end position="87"/>
    </location>
</feature>
<accession>A0A8H7RFM9</accession>
<dbReference type="Proteomes" id="UP000646827">
    <property type="component" value="Unassembled WGS sequence"/>
</dbReference>
<dbReference type="AlphaFoldDB" id="A0A8H7RFM9"/>
<sequence length="147" mass="16376">MERNRHENMVACFCEHCSATTPGFQMVTSRVRDYHQTRTLRNARDIISHNVNATVVNLQQESSSLSDDGMDIDYNMPSPSSHGTASDYQRAPLSPEDNVFATDDIDVGNGEENDDEVIMNAEDIEFGDNDLGNENGMINIDQGFLVD</sequence>
<reference evidence="2 3" key="1">
    <citation type="submission" date="2020-12" db="EMBL/GenBank/DDBJ databases">
        <title>Metabolic potential, ecology and presence of endohyphal bacteria is reflected in genomic diversity of Mucoromycotina.</title>
        <authorList>
            <person name="Muszewska A."/>
            <person name="Okrasinska A."/>
            <person name="Steczkiewicz K."/>
            <person name="Drgas O."/>
            <person name="Orlowska M."/>
            <person name="Perlinska-Lenart U."/>
            <person name="Aleksandrzak-Piekarczyk T."/>
            <person name="Szatraj K."/>
            <person name="Zielenkiewicz U."/>
            <person name="Pilsyk S."/>
            <person name="Malc E."/>
            <person name="Mieczkowski P."/>
            <person name="Kruszewska J.S."/>
            <person name="Biernat P."/>
            <person name="Pawlowska J."/>
        </authorList>
    </citation>
    <scope>NUCLEOTIDE SEQUENCE [LARGE SCALE GENOMIC DNA]</scope>
    <source>
        <strain evidence="2 3">CBS 142.35</strain>
    </source>
</reference>